<feature type="compositionally biased region" description="Basic and acidic residues" evidence="7">
    <location>
        <begin position="354"/>
        <end position="382"/>
    </location>
</feature>
<feature type="region of interest" description="Disordered" evidence="7">
    <location>
        <begin position="34"/>
        <end position="65"/>
    </location>
</feature>
<dbReference type="SUPFAM" id="SSF53738">
    <property type="entry name" value="Phosphoglucomutase, first 3 domains"/>
    <property type="match status" value="3"/>
</dbReference>
<feature type="compositionally biased region" description="Low complexity" evidence="7">
    <location>
        <begin position="41"/>
        <end position="53"/>
    </location>
</feature>
<dbReference type="Proteomes" id="UP001596296">
    <property type="component" value="Unassembled WGS sequence"/>
</dbReference>
<keyword evidence="5" id="KW-0460">Magnesium</keyword>
<dbReference type="GO" id="GO:0046872">
    <property type="term" value="F:metal ion binding"/>
    <property type="evidence" value="ECO:0007669"/>
    <property type="project" value="UniProtKB-KW"/>
</dbReference>
<accession>A0ABD5UVB7</accession>
<keyword evidence="6" id="KW-0413">Isomerase</keyword>
<evidence type="ECO:0000259" key="9">
    <source>
        <dbReference type="Pfam" id="PF02878"/>
    </source>
</evidence>
<dbReference type="RefSeq" id="WP_379745179.1">
    <property type="nucleotide sequence ID" value="NZ_JBHSVN010000001.1"/>
</dbReference>
<reference evidence="11 12" key="1">
    <citation type="journal article" date="2019" name="Int. J. Syst. Evol. Microbiol.">
        <title>The Global Catalogue of Microorganisms (GCM) 10K type strain sequencing project: providing services to taxonomists for standard genome sequencing and annotation.</title>
        <authorList>
            <consortium name="The Broad Institute Genomics Platform"/>
            <consortium name="The Broad Institute Genome Sequencing Center for Infectious Disease"/>
            <person name="Wu L."/>
            <person name="Ma J."/>
        </authorList>
    </citation>
    <scope>NUCLEOTIDE SEQUENCE [LARGE SCALE GENOMIC DNA]</scope>
    <source>
        <strain evidence="11 12">SKJ47</strain>
    </source>
</reference>
<dbReference type="PRINTS" id="PR00509">
    <property type="entry name" value="PGMPMM"/>
</dbReference>
<dbReference type="EMBL" id="JBHSXL010000009">
    <property type="protein sequence ID" value="MFC6893447.1"/>
    <property type="molecule type" value="Genomic_DNA"/>
</dbReference>
<gene>
    <name evidence="11" type="ORF">ACFQE9_12650</name>
</gene>
<dbReference type="InterPro" id="IPR036900">
    <property type="entry name" value="A-D-PHexomutase_C_sf"/>
</dbReference>
<feature type="domain" description="Alpha-D-phosphohexomutase C-terminal" evidence="8">
    <location>
        <begin position="440"/>
        <end position="510"/>
    </location>
</feature>
<dbReference type="PANTHER" id="PTHR43771:SF1">
    <property type="entry name" value="PHOSPHOMANNOMUTASE"/>
    <property type="match status" value="1"/>
</dbReference>
<evidence type="ECO:0000313" key="11">
    <source>
        <dbReference type="EMBL" id="MFC6893447.1"/>
    </source>
</evidence>
<evidence type="ECO:0000259" key="8">
    <source>
        <dbReference type="Pfam" id="PF00408"/>
    </source>
</evidence>
<dbReference type="PANTHER" id="PTHR43771">
    <property type="entry name" value="PHOSPHOMANNOMUTASE"/>
    <property type="match status" value="1"/>
</dbReference>
<evidence type="ECO:0000256" key="1">
    <source>
        <dbReference type="ARBA" id="ARBA00001946"/>
    </source>
</evidence>
<dbReference type="AlphaFoldDB" id="A0ABD5UVB7"/>
<evidence type="ECO:0000256" key="4">
    <source>
        <dbReference type="ARBA" id="ARBA00022723"/>
    </source>
</evidence>
<dbReference type="InterPro" id="IPR005843">
    <property type="entry name" value="A-D-PHexomutase_C"/>
</dbReference>
<feature type="region of interest" description="Disordered" evidence="7">
    <location>
        <begin position="354"/>
        <end position="383"/>
    </location>
</feature>
<comment type="cofactor">
    <cofactor evidence="1">
        <name>Mg(2+)</name>
        <dbReference type="ChEBI" id="CHEBI:18420"/>
    </cofactor>
</comment>
<evidence type="ECO:0000256" key="2">
    <source>
        <dbReference type="ARBA" id="ARBA00010231"/>
    </source>
</evidence>
<organism evidence="11 12">
    <name type="scientific">Halopenitus salinus</name>
    <dbReference type="NCBI Taxonomy" id="1198295"/>
    <lineage>
        <taxon>Archaea</taxon>
        <taxon>Methanobacteriati</taxon>
        <taxon>Methanobacteriota</taxon>
        <taxon>Stenosarchaea group</taxon>
        <taxon>Halobacteria</taxon>
        <taxon>Halobacteriales</taxon>
        <taxon>Haloferacaceae</taxon>
        <taxon>Halopenitus</taxon>
    </lineage>
</organism>
<sequence length="522" mass="55186">MDLFGTAGIRGAAETRVTPDLALAVGRAVAREVAEERERSGGSTASTAAAEASRASERTEAPDLPEIVIARDGRVTGPALADAAAAGASSAGAEVRRAGVLPTPALAYAARDRYGIAFTASHNPPADNGIKLFRNGVEFDRDLETAVEERVAGNGEPAEWDRWTTPESIEVLSDYRSAVAEYARGFGVPADGLRIVVDCGNGMASLATPQVLGALGAEVVTLNANVDGHFPGRGSKPTPETITDLREFIADANEGIDEPGRSPDGGEDTEGFAFGIAHDGDADRIVIVDADGEIVHEDTVLAILAERYTRASDADDPVVVTTPNASGRIDERVRAAGGRTERVRLGALHEGIARVRAEADARPGGDPDPDRESDRDANEPRSTRVVFAAEPWKHTHVGFGEWMDGVCSAAVLARLVAESGLDALREPVTERPYRKVSLECPDARKSTAMARLEGALPEAFPEASVSSEHGVRLEFPDASWLLVRPSGTEPYVRLYAESDDVDALVEQARSVVGEAIDRADDA</sequence>
<keyword evidence="3" id="KW-0597">Phosphoprotein</keyword>
<dbReference type="InterPro" id="IPR005845">
    <property type="entry name" value="A-D-PHexomutase_a/b/a-II"/>
</dbReference>
<dbReference type="InterPro" id="IPR005841">
    <property type="entry name" value="Alpha-D-phosphohexomutase_SF"/>
</dbReference>
<proteinExistence type="inferred from homology"/>
<dbReference type="Pfam" id="PF02879">
    <property type="entry name" value="PGM_PMM_II"/>
    <property type="match status" value="1"/>
</dbReference>
<evidence type="ECO:0000256" key="5">
    <source>
        <dbReference type="ARBA" id="ARBA00022842"/>
    </source>
</evidence>
<feature type="domain" description="Alpha-D-phosphohexomutase alpha/beta/alpha" evidence="10">
    <location>
        <begin position="175"/>
        <end position="292"/>
    </location>
</feature>
<evidence type="ECO:0000256" key="7">
    <source>
        <dbReference type="SAM" id="MobiDB-lite"/>
    </source>
</evidence>
<evidence type="ECO:0000259" key="10">
    <source>
        <dbReference type="Pfam" id="PF02879"/>
    </source>
</evidence>
<dbReference type="SUPFAM" id="SSF55957">
    <property type="entry name" value="Phosphoglucomutase, C-terminal domain"/>
    <property type="match status" value="1"/>
</dbReference>
<comment type="similarity">
    <text evidence="2">Belongs to the phosphohexose mutase family.</text>
</comment>
<dbReference type="Gene3D" id="3.40.120.10">
    <property type="entry name" value="Alpha-D-Glucose-1,6-Bisphosphate, subunit A, domain 3"/>
    <property type="match status" value="3"/>
</dbReference>
<keyword evidence="4" id="KW-0479">Metal-binding</keyword>
<dbReference type="Pfam" id="PF02878">
    <property type="entry name" value="PGM_PMM_I"/>
    <property type="match status" value="1"/>
</dbReference>
<dbReference type="Pfam" id="PF00408">
    <property type="entry name" value="PGM_PMM_IV"/>
    <property type="match status" value="1"/>
</dbReference>
<protein>
    <submittedName>
        <fullName evidence="11">Phosphomannomutase</fullName>
    </submittedName>
</protein>
<comment type="caution">
    <text evidence="11">The sequence shown here is derived from an EMBL/GenBank/DDBJ whole genome shotgun (WGS) entry which is preliminary data.</text>
</comment>
<evidence type="ECO:0000256" key="6">
    <source>
        <dbReference type="ARBA" id="ARBA00023235"/>
    </source>
</evidence>
<dbReference type="GO" id="GO:0016853">
    <property type="term" value="F:isomerase activity"/>
    <property type="evidence" value="ECO:0007669"/>
    <property type="project" value="UniProtKB-KW"/>
</dbReference>
<dbReference type="InterPro" id="IPR016055">
    <property type="entry name" value="A-D-PHexomutase_a/b/a-I/II/III"/>
</dbReference>
<keyword evidence="12" id="KW-1185">Reference proteome</keyword>
<dbReference type="InterPro" id="IPR005844">
    <property type="entry name" value="A-D-PHexomutase_a/b/a-I"/>
</dbReference>
<name>A0ABD5UVB7_9EURY</name>
<evidence type="ECO:0000313" key="12">
    <source>
        <dbReference type="Proteomes" id="UP001596296"/>
    </source>
</evidence>
<evidence type="ECO:0000256" key="3">
    <source>
        <dbReference type="ARBA" id="ARBA00022553"/>
    </source>
</evidence>
<feature type="domain" description="Alpha-D-phosphohexomutase alpha/beta/alpha" evidence="9">
    <location>
        <begin position="62"/>
        <end position="154"/>
    </location>
</feature>
<dbReference type="Gene3D" id="3.30.310.50">
    <property type="entry name" value="Alpha-D-phosphohexomutase, C-terminal domain"/>
    <property type="match status" value="1"/>
</dbReference>